<dbReference type="AlphaFoldDB" id="A0A3T1D9T0"/>
<gene>
    <name evidence="2" type="ORF">KCTCHS21_42320</name>
</gene>
<evidence type="ECO:0000313" key="2">
    <source>
        <dbReference type="EMBL" id="BBI34833.1"/>
    </source>
</evidence>
<evidence type="ECO:0000313" key="3">
    <source>
        <dbReference type="Proteomes" id="UP000289856"/>
    </source>
</evidence>
<dbReference type="KEGG" id="cohn:KCTCHS21_42320"/>
<protein>
    <submittedName>
        <fullName evidence="2">Uncharacterized protein</fullName>
    </submittedName>
</protein>
<keyword evidence="3" id="KW-1185">Reference proteome</keyword>
<proteinExistence type="predicted"/>
<dbReference type="Proteomes" id="UP000289856">
    <property type="component" value="Chromosome"/>
</dbReference>
<name>A0A3T1D9T0_9BACL</name>
<organism evidence="2 3">
    <name type="scientific">Cohnella abietis</name>
    <dbReference type="NCBI Taxonomy" id="2507935"/>
    <lineage>
        <taxon>Bacteria</taxon>
        <taxon>Bacillati</taxon>
        <taxon>Bacillota</taxon>
        <taxon>Bacilli</taxon>
        <taxon>Bacillales</taxon>
        <taxon>Paenibacillaceae</taxon>
        <taxon>Cohnella</taxon>
    </lineage>
</organism>
<keyword evidence="1" id="KW-0812">Transmembrane</keyword>
<sequence length="81" mass="8528">MATSFMGEINLLGKVSWVASATVLALLIVALTVLVFVVVHSKEMATIEAASGKILGFIRTSGNGMSYRNSMSFPAVFISSS</sequence>
<keyword evidence="1" id="KW-0472">Membrane</keyword>
<accession>A0A3T1D9T0</accession>
<reference evidence="2 3" key="1">
    <citation type="submission" date="2019-01" db="EMBL/GenBank/DDBJ databases">
        <title>Complete genome sequence of Cohnella hallensis HS21 isolated from Korean fir (Abies koreana) rhizospheric soil.</title>
        <authorList>
            <person name="Jiang L."/>
            <person name="Kang S.W."/>
            <person name="Kim S."/>
            <person name="Jung J."/>
            <person name="Kim C.Y."/>
            <person name="Kim D.H."/>
            <person name="Kim S.W."/>
            <person name="Lee J."/>
        </authorList>
    </citation>
    <scope>NUCLEOTIDE SEQUENCE [LARGE SCALE GENOMIC DNA]</scope>
    <source>
        <strain evidence="2 3">HS21</strain>
    </source>
</reference>
<feature type="transmembrane region" description="Helical" evidence="1">
    <location>
        <begin position="15"/>
        <end position="39"/>
    </location>
</feature>
<dbReference type="EMBL" id="AP019400">
    <property type="protein sequence ID" value="BBI34833.1"/>
    <property type="molecule type" value="Genomic_DNA"/>
</dbReference>
<evidence type="ECO:0000256" key="1">
    <source>
        <dbReference type="SAM" id="Phobius"/>
    </source>
</evidence>
<keyword evidence="1" id="KW-1133">Transmembrane helix</keyword>